<dbReference type="SMART" id="SM00729">
    <property type="entry name" value="Elp3"/>
    <property type="match status" value="1"/>
</dbReference>
<accession>A0A318TTK1</accession>
<keyword evidence="5" id="KW-0411">Iron-sulfur</keyword>
<evidence type="ECO:0000256" key="5">
    <source>
        <dbReference type="ARBA" id="ARBA00023014"/>
    </source>
</evidence>
<name>A0A318TTK1_9BRAD</name>
<keyword evidence="2" id="KW-0949">S-adenosyl-L-methionine</keyword>
<evidence type="ECO:0000313" key="7">
    <source>
        <dbReference type="EMBL" id="PYF02969.1"/>
    </source>
</evidence>
<feature type="domain" description="Radical SAM core" evidence="6">
    <location>
        <begin position="211"/>
        <end position="445"/>
    </location>
</feature>
<dbReference type="PANTHER" id="PTHR43409">
    <property type="entry name" value="ANAEROBIC MAGNESIUM-PROTOPORPHYRIN IX MONOMETHYL ESTER CYCLASE-RELATED"/>
    <property type="match status" value="1"/>
</dbReference>
<keyword evidence="8" id="KW-1185">Reference proteome</keyword>
<reference evidence="7 8" key="1">
    <citation type="submission" date="2018-06" db="EMBL/GenBank/DDBJ databases">
        <title>Genomic Encyclopedia of Archaeal and Bacterial Type Strains, Phase II (KMG-II): from individual species to whole genera.</title>
        <authorList>
            <person name="Goeker M."/>
        </authorList>
    </citation>
    <scope>NUCLEOTIDE SEQUENCE [LARGE SCALE GENOMIC DNA]</scope>
    <source>
        <strain evidence="7 8">JCM 11668</strain>
    </source>
</reference>
<evidence type="ECO:0000256" key="4">
    <source>
        <dbReference type="ARBA" id="ARBA00023004"/>
    </source>
</evidence>
<dbReference type="InterPro" id="IPR023404">
    <property type="entry name" value="rSAM_horseshoe"/>
</dbReference>
<dbReference type="PANTHER" id="PTHR43409:SF7">
    <property type="entry name" value="BLL1977 PROTEIN"/>
    <property type="match status" value="1"/>
</dbReference>
<dbReference type="EMBL" id="QJTI01000009">
    <property type="protein sequence ID" value="PYF02969.1"/>
    <property type="molecule type" value="Genomic_DNA"/>
</dbReference>
<dbReference type="GO" id="GO:0003824">
    <property type="term" value="F:catalytic activity"/>
    <property type="evidence" value="ECO:0007669"/>
    <property type="project" value="InterPro"/>
</dbReference>
<evidence type="ECO:0000256" key="1">
    <source>
        <dbReference type="ARBA" id="ARBA00001966"/>
    </source>
</evidence>
<dbReference type="InterPro" id="IPR006638">
    <property type="entry name" value="Elp3/MiaA/NifB-like_rSAM"/>
</dbReference>
<dbReference type="SUPFAM" id="SSF102114">
    <property type="entry name" value="Radical SAM enzymes"/>
    <property type="match status" value="1"/>
</dbReference>
<organism evidence="7 8">
    <name type="scientific">Rhodopseudomonas faecalis</name>
    <dbReference type="NCBI Taxonomy" id="99655"/>
    <lineage>
        <taxon>Bacteria</taxon>
        <taxon>Pseudomonadati</taxon>
        <taxon>Pseudomonadota</taxon>
        <taxon>Alphaproteobacteria</taxon>
        <taxon>Hyphomicrobiales</taxon>
        <taxon>Nitrobacteraceae</taxon>
        <taxon>Rhodopseudomonas</taxon>
    </lineage>
</organism>
<dbReference type="PROSITE" id="PS51918">
    <property type="entry name" value="RADICAL_SAM"/>
    <property type="match status" value="1"/>
</dbReference>
<dbReference type="Proteomes" id="UP000248148">
    <property type="component" value="Unassembled WGS sequence"/>
</dbReference>
<dbReference type="Gene3D" id="3.80.30.20">
    <property type="entry name" value="tm_1862 like domain"/>
    <property type="match status" value="1"/>
</dbReference>
<dbReference type="GO" id="GO:0051536">
    <property type="term" value="F:iron-sulfur cluster binding"/>
    <property type="evidence" value="ECO:0007669"/>
    <property type="project" value="UniProtKB-KW"/>
</dbReference>
<proteinExistence type="predicted"/>
<comment type="cofactor">
    <cofactor evidence="1">
        <name>[4Fe-4S] cluster</name>
        <dbReference type="ChEBI" id="CHEBI:49883"/>
    </cofactor>
</comment>
<keyword evidence="4" id="KW-0408">Iron</keyword>
<evidence type="ECO:0000313" key="8">
    <source>
        <dbReference type="Proteomes" id="UP000248148"/>
    </source>
</evidence>
<dbReference type="GO" id="GO:0046872">
    <property type="term" value="F:metal ion binding"/>
    <property type="evidence" value="ECO:0007669"/>
    <property type="project" value="UniProtKB-KW"/>
</dbReference>
<dbReference type="SFLD" id="SFLDG01082">
    <property type="entry name" value="B12-binding_domain_containing"/>
    <property type="match status" value="1"/>
</dbReference>
<dbReference type="SFLD" id="SFLDS00029">
    <property type="entry name" value="Radical_SAM"/>
    <property type="match status" value="1"/>
</dbReference>
<dbReference type="InterPro" id="IPR058240">
    <property type="entry name" value="rSAM_sf"/>
</dbReference>
<evidence type="ECO:0000256" key="3">
    <source>
        <dbReference type="ARBA" id="ARBA00022723"/>
    </source>
</evidence>
<protein>
    <submittedName>
        <fullName evidence="7">Radical SAM family protein</fullName>
    </submittedName>
</protein>
<gene>
    <name evidence="7" type="ORF">BJ122_109100</name>
</gene>
<sequence>MAATIKSSPSSVTTTKGQASKRFQVALIKPSHYDDDGYVIQWVRSFIPSNSLATVYSLVDDSRQRAAIGAEVAIDITAADEINTRIKTDEIIARFAAHNNFGLVFLVGVQSNQFPRAIDIARPLRAAGVSVAIGGFHVSGCMAMLPGIQADMQQALDLGITLYAGELEGRCDDLLRDAARGELKPLYNYLHDLPSLEGAPSPLLPKQFLKRTYQLQTSFDAGRGCPYQCSFCTIINVQGRKSRGRSADDVERLVRENLKQGVFWFFMTDDNFARNKDWEAILDRLAKLRAEIAQSGGRDIKLVIQVDTLCHKIDGFIDKAKAAGVVRVFLGLESINPQSLAAANKRQNKITEYRQMLLAWKNAGVLTYAGYILGFPHDTPQSIADDIAIIQEELPLDILEFFCLTPLPGSEDHQTKVKLGEPMDADLNRYDLEHVVTTHPKMSRAEWEQVYRSVWDLYYSREHVERILRRAAATGGGISRLASMIFLFSSMVKIEKVHPLQGGIIRIKRRTDRRSSLPIVPAWQFYPALAVEVAIKLYRNVRHWMWIDALRREVRNDPNRLAYRDTAITPVDEHDVEKLELFNHSADAQATVDHLRKVKELTTVKSVA</sequence>
<comment type="caution">
    <text evidence="7">The sequence shown here is derived from an EMBL/GenBank/DDBJ whole genome shotgun (WGS) entry which is preliminary data.</text>
</comment>
<evidence type="ECO:0000256" key="2">
    <source>
        <dbReference type="ARBA" id="ARBA00022691"/>
    </source>
</evidence>
<dbReference type="RefSeq" id="WP_110780795.1">
    <property type="nucleotide sequence ID" value="NZ_QJTI01000009.1"/>
</dbReference>
<dbReference type="Pfam" id="PF04055">
    <property type="entry name" value="Radical_SAM"/>
    <property type="match status" value="1"/>
</dbReference>
<dbReference type="OrthoDB" id="9801424at2"/>
<dbReference type="InterPro" id="IPR051198">
    <property type="entry name" value="BchE-like"/>
</dbReference>
<keyword evidence="3" id="KW-0479">Metal-binding</keyword>
<dbReference type="GO" id="GO:0005829">
    <property type="term" value="C:cytosol"/>
    <property type="evidence" value="ECO:0007669"/>
    <property type="project" value="TreeGrafter"/>
</dbReference>
<dbReference type="CDD" id="cd01335">
    <property type="entry name" value="Radical_SAM"/>
    <property type="match status" value="1"/>
</dbReference>
<evidence type="ECO:0000259" key="6">
    <source>
        <dbReference type="PROSITE" id="PS51918"/>
    </source>
</evidence>
<dbReference type="InterPro" id="IPR007197">
    <property type="entry name" value="rSAM"/>
</dbReference>
<dbReference type="AlphaFoldDB" id="A0A318TTK1"/>